<comment type="caution">
    <text evidence="1">The sequence shown here is derived from an EMBL/GenBank/DDBJ whole genome shotgun (WGS) entry which is preliminary data.</text>
</comment>
<keyword evidence="2" id="KW-1185">Reference proteome</keyword>
<dbReference type="Proteomes" id="UP000502823">
    <property type="component" value="Unassembled WGS sequence"/>
</dbReference>
<dbReference type="InParanoid" id="A0A6L2Q1I5"/>
<name>A0A6L2Q1I5_COPFO</name>
<accession>A0A6L2Q1I5</accession>
<protein>
    <submittedName>
        <fullName evidence="1">Uncharacterized protein</fullName>
    </submittedName>
</protein>
<sequence length="162" mass="18038">MDSIPATKVARKVVNIVTLPTNAKHKCNARYIEISSHTRLEIMSPVPAMWSYIWPLEEPFGLLKEEYWSSVCNKAKISMLLFIPRRLRKFVVPCIKNVQGMNSHPATGQGTVPHFSCLRGEVSEEQLGTSFPSTLQSGPSLLGVRSVRVCKGLDEIPAQCDL</sequence>
<evidence type="ECO:0000313" key="2">
    <source>
        <dbReference type="Proteomes" id="UP000502823"/>
    </source>
</evidence>
<evidence type="ECO:0000313" key="1">
    <source>
        <dbReference type="EMBL" id="GFG36605.1"/>
    </source>
</evidence>
<dbReference type="AlphaFoldDB" id="A0A6L2Q1I5"/>
<organism evidence="1 2">
    <name type="scientific">Coptotermes formosanus</name>
    <name type="common">Formosan subterranean termite</name>
    <dbReference type="NCBI Taxonomy" id="36987"/>
    <lineage>
        <taxon>Eukaryota</taxon>
        <taxon>Metazoa</taxon>
        <taxon>Ecdysozoa</taxon>
        <taxon>Arthropoda</taxon>
        <taxon>Hexapoda</taxon>
        <taxon>Insecta</taxon>
        <taxon>Pterygota</taxon>
        <taxon>Neoptera</taxon>
        <taxon>Polyneoptera</taxon>
        <taxon>Dictyoptera</taxon>
        <taxon>Blattodea</taxon>
        <taxon>Blattoidea</taxon>
        <taxon>Termitoidae</taxon>
        <taxon>Rhinotermitidae</taxon>
        <taxon>Coptotermes</taxon>
    </lineage>
</organism>
<dbReference type="EMBL" id="BLKM01006251">
    <property type="protein sequence ID" value="GFG36605.1"/>
    <property type="molecule type" value="Genomic_DNA"/>
</dbReference>
<reference evidence="2" key="1">
    <citation type="submission" date="2020-01" db="EMBL/GenBank/DDBJ databases">
        <title>Draft genome sequence of the Termite Coptotermes fromosanus.</title>
        <authorList>
            <person name="Itakura S."/>
            <person name="Yosikawa Y."/>
            <person name="Umezawa K."/>
        </authorList>
    </citation>
    <scope>NUCLEOTIDE SEQUENCE [LARGE SCALE GENOMIC DNA]</scope>
</reference>
<gene>
    <name evidence="1" type="ORF">Cfor_06212</name>
</gene>
<proteinExistence type="predicted"/>